<evidence type="ECO:0000256" key="4">
    <source>
        <dbReference type="PROSITE-ProRule" id="PRU01343"/>
    </source>
</evidence>
<sequence>MSESSSAASRDQGDNRTCYCELIANHFTATTPLNGGRRFYKCRHYETNGCHFWEWRDEELPPHVSMFIHKQKLSLNALRQERNNLRKMVDDMVGGKAADVNNVSLEEKVSNLEQKLKRWKRLATWSWILFAIFVAGRMM</sequence>
<name>A0A1J6IKI1_NICAT</name>
<reference evidence="7" key="1">
    <citation type="submission" date="2016-11" db="EMBL/GenBank/DDBJ databases">
        <title>The genome of Nicotiana attenuata.</title>
        <authorList>
            <person name="Xu S."/>
            <person name="Brockmoeller T."/>
            <person name="Gaquerel E."/>
            <person name="Navarro A."/>
            <person name="Kuhl H."/>
            <person name="Gase K."/>
            <person name="Ling Z."/>
            <person name="Zhou W."/>
            <person name="Kreitzer C."/>
            <person name="Stanke M."/>
            <person name="Tang H."/>
            <person name="Lyons E."/>
            <person name="Pandey P."/>
            <person name="Pandey S.P."/>
            <person name="Timmermann B."/>
            <person name="Baldwin I.T."/>
        </authorList>
    </citation>
    <scope>NUCLEOTIDE SEQUENCE [LARGE SCALE GENOMIC DNA]</scope>
    <source>
        <strain evidence="7">UT</strain>
    </source>
</reference>
<comment type="caution">
    <text evidence="7">The sequence shown here is derived from an EMBL/GenBank/DDBJ whole genome shotgun (WGS) entry which is preliminary data.</text>
</comment>
<dbReference type="SMR" id="A0A1J6IKI1"/>
<evidence type="ECO:0000256" key="2">
    <source>
        <dbReference type="ARBA" id="ARBA00022771"/>
    </source>
</evidence>
<feature type="coiled-coil region" evidence="5">
    <location>
        <begin position="68"/>
        <end position="122"/>
    </location>
</feature>
<proteinExistence type="predicted"/>
<evidence type="ECO:0000313" key="7">
    <source>
        <dbReference type="EMBL" id="OIS95656.1"/>
    </source>
</evidence>
<dbReference type="Gramene" id="OIS95656">
    <property type="protein sequence ID" value="OIS95656"/>
    <property type="gene ID" value="A4A49_05128"/>
</dbReference>
<gene>
    <name evidence="7" type="ORF">A4A49_05128</name>
</gene>
<evidence type="ECO:0000256" key="5">
    <source>
        <dbReference type="SAM" id="Coils"/>
    </source>
</evidence>
<dbReference type="OMA" id="RTCYCEL"/>
<dbReference type="GO" id="GO:0008270">
    <property type="term" value="F:zinc ion binding"/>
    <property type="evidence" value="ECO:0007669"/>
    <property type="project" value="UniProtKB-KW"/>
</dbReference>
<organism evidence="7 8">
    <name type="scientific">Nicotiana attenuata</name>
    <name type="common">Coyote tobacco</name>
    <dbReference type="NCBI Taxonomy" id="49451"/>
    <lineage>
        <taxon>Eukaryota</taxon>
        <taxon>Viridiplantae</taxon>
        <taxon>Streptophyta</taxon>
        <taxon>Embryophyta</taxon>
        <taxon>Tracheophyta</taxon>
        <taxon>Spermatophyta</taxon>
        <taxon>Magnoliopsida</taxon>
        <taxon>eudicotyledons</taxon>
        <taxon>Gunneridae</taxon>
        <taxon>Pentapetalae</taxon>
        <taxon>asterids</taxon>
        <taxon>lamiids</taxon>
        <taxon>Solanales</taxon>
        <taxon>Solanaceae</taxon>
        <taxon>Nicotianoideae</taxon>
        <taxon>Nicotianeae</taxon>
        <taxon>Nicotiana</taxon>
    </lineage>
</organism>
<keyword evidence="3" id="KW-0862">Zinc</keyword>
<dbReference type="PANTHER" id="PTHR33248">
    <property type="entry name" value="ZINC ION-BINDING PROTEIN"/>
    <property type="match status" value="1"/>
</dbReference>
<keyword evidence="8" id="KW-1185">Reference proteome</keyword>
<keyword evidence="2 4" id="KW-0863">Zinc-finger</keyword>
<evidence type="ECO:0000259" key="6">
    <source>
        <dbReference type="PROSITE" id="PS51999"/>
    </source>
</evidence>
<dbReference type="AlphaFoldDB" id="A0A1J6IKI1"/>
<dbReference type="InterPro" id="IPR010666">
    <property type="entry name" value="Znf_GRF"/>
</dbReference>
<feature type="domain" description="GRF-type" evidence="6">
    <location>
        <begin position="18"/>
        <end position="59"/>
    </location>
</feature>
<evidence type="ECO:0000256" key="1">
    <source>
        <dbReference type="ARBA" id="ARBA00022723"/>
    </source>
</evidence>
<dbReference type="EMBL" id="MJEQ01037194">
    <property type="protein sequence ID" value="OIS95656.1"/>
    <property type="molecule type" value="Genomic_DNA"/>
</dbReference>
<keyword evidence="5" id="KW-0175">Coiled coil</keyword>
<dbReference type="Pfam" id="PF06839">
    <property type="entry name" value="Zn_ribbon_GRF"/>
    <property type="match status" value="1"/>
</dbReference>
<accession>A0A1J6IKI1</accession>
<dbReference type="PROSITE" id="PS51999">
    <property type="entry name" value="ZF_GRF"/>
    <property type="match status" value="1"/>
</dbReference>
<evidence type="ECO:0000313" key="8">
    <source>
        <dbReference type="Proteomes" id="UP000187609"/>
    </source>
</evidence>
<protein>
    <recommendedName>
        <fullName evidence="6">GRF-type domain-containing protein</fullName>
    </recommendedName>
</protein>
<evidence type="ECO:0000256" key="3">
    <source>
        <dbReference type="ARBA" id="ARBA00022833"/>
    </source>
</evidence>
<dbReference type="Proteomes" id="UP000187609">
    <property type="component" value="Unassembled WGS sequence"/>
</dbReference>
<keyword evidence="1" id="KW-0479">Metal-binding</keyword>